<dbReference type="GO" id="GO:0070007">
    <property type="term" value="F:glutamic-type endopeptidase activity"/>
    <property type="evidence" value="ECO:0007669"/>
    <property type="project" value="InterPro"/>
</dbReference>
<proteinExistence type="predicted"/>
<dbReference type="GO" id="GO:0006508">
    <property type="term" value="P:proteolysis"/>
    <property type="evidence" value="ECO:0007669"/>
    <property type="project" value="InterPro"/>
</dbReference>
<gene>
    <name evidence="2" type="ORF">CONPUDRAFT_16986</name>
</gene>
<dbReference type="InterPro" id="IPR013320">
    <property type="entry name" value="ConA-like_dom_sf"/>
</dbReference>
<dbReference type="InterPro" id="IPR000250">
    <property type="entry name" value="Peptidase_G1"/>
</dbReference>
<reference evidence="3" key="1">
    <citation type="journal article" date="2012" name="Science">
        <title>The Paleozoic origin of enzymatic lignin decomposition reconstructed from 31 fungal genomes.</title>
        <authorList>
            <person name="Floudas D."/>
            <person name="Binder M."/>
            <person name="Riley R."/>
            <person name="Barry K."/>
            <person name="Blanchette R.A."/>
            <person name="Henrissat B."/>
            <person name="Martinez A.T."/>
            <person name="Otillar R."/>
            <person name="Spatafora J.W."/>
            <person name="Yadav J.S."/>
            <person name="Aerts A."/>
            <person name="Benoit I."/>
            <person name="Boyd A."/>
            <person name="Carlson A."/>
            <person name="Copeland A."/>
            <person name="Coutinho P.M."/>
            <person name="de Vries R.P."/>
            <person name="Ferreira P."/>
            <person name="Findley K."/>
            <person name="Foster B."/>
            <person name="Gaskell J."/>
            <person name="Glotzer D."/>
            <person name="Gorecki P."/>
            <person name="Heitman J."/>
            <person name="Hesse C."/>
            <person name="Hori C."/>
            <person name="Igarashi K."/>
            <person name="Jurgens J.A."/>
            <person name="Kallen N."/>
            <person name="Kersten P."/>
            <person name="Kohler A."/>
            <person name="Kuees U."/>
            <person name="Kumar T.K.A."/>
            <person name="Kuo A."/>
            <person name="LaButti K."/>
            <person name="Larrondo L.F."/>
            <person name="Lindquist E."/>
            <person name="Ling A."/>
            <person name="Lombard V."/>
            <person name="Lucas S."/>
            <person name="Lundell T."/>
            <person name="Martin R."/>
            <person name="McLaughlin D.J."/>
            <person name="Morgenstern I."/>
            <person name="Morin E."/>
            <person name="Murat C."/>
            <person name="Nagy L.G."/>
            <person name="Nolan M."/>
            <person name="Ohm R.A."/>
            <person name="Patyshakuliyeva A."/>
            <person name="Rokas A."/>
            <person name="Ruiz-Duenas F.J."/>
            <person name="Sabat G."/>
            <person name="Salamov A."/>
            <person name="Samejima M."/>
            <person name="Schmutz J."/>
            <person name="Slot J.C."/>
            <person name="St John F."/>
            <person name="Stenlid J."/>
            <person name="Sun H."/>
            <person name="Sun S."/>
            <person name="Syed K."/>
            <person name="Tsang A."/>
            <person name="Wiebenga A."/>
            <person name="Young D."/>
            <person name="Pisabarro A."/>
            <person name="Eastwood D.C."/>
            <person name="Martin F."/>
            <person name="Cullen D."/>
            <person name="Grigoriev I.V."/>
            <person name="Hibbett D.S."/>
        </authorList>
    </citation>
    <scope>NUCLEOTIDE SEQUENCE [LARGE SCALE GENOMIC DNA]</scope>
    <source>
        <strain evidence="3">RWD-64-598 SS2</strain>
    </source>
</reference>
<dbReference type="InterPro" id="IPR038656">
    <property type="entry name" value="Peptidase_G1_sf"/>
</dbReference>
<dbReference type="PANTHER" id="PTHR37536">
    <property type="entry name" value="PUTATIVE (AFU_ORTHOLOGUE AFUA_3G02970)-RELATED"/>
    <property type="match status" value="1"/>
</dbReference>
<protein>
    <submittedName>
        <fullName evidence="2">Concanavalin A-like lectin glucanase</fullName>
    </submittedName>
</protein>
<comment type="caution">
    <text evidence="2">The sequence shown here is derived from an EMBL/GenBank/DDBJ whole genome shotgun (WGS) entry which is preliminary data.</text>
</comment>
<evidence type="ECO:0000313" key="2">
    <source>
        <dbReference type="EMBL" id="EIW77861.1"/>
    </source>
</evidence>
<dbReference type="CDD" id="cd13426">
    <property type="entry name" value="Peptidase_G1"/>
    <property type="match status" value="1"/>
</dbReference>
<dbReference type="Proteomes" id="UP000053558">
    <property type="component" value="Unassembled WGS sequence"/>
</dbReference>
<dbReference type="Pfam" id="PF01828">
    <property type="entry name" value="Peptidase_A4"/>
    <property type="match status" value="1"/>
</dbReference>
<dbReference type="RefSeq" id="XP_007771726.1">
    <property type="nucleotide sequence ID" value="XM_007773536.1"/>
</dbReference>
<dbReference type="Gene3D" id="2.60.120.700">
    <property type="entry name" value="Peptidase G1"/>
    <property type="match status" value="1"/>
</dbReference>
<feature type="active site" description="Proton acceptor" evidence="1">
    <location>
        <position position="134"/>
    </location>
</feature>
<keyword evidence="3" id="KW-1185">Reference proteome</keyword>
<feature type="non-terminal residue" evidence="2">
    <location>
        <position position="197"/>
    </location>
</feature>
<sequence>FTTNWAGAVMNGTEAINSVTGTFSLPKPTGNGSVAIWVGMDGVSCSTLLQVGIIVTVNNGVVSYIPWYEWLPDYATPLETLRLDASDQVTLTVTATSPTSGEVKIQNKSKNQEVSTQVSSSAKLCQRNADWIVEAYHNGTGLAPLNNFGTVMFTQAQAGTWGGAIAPTTDASVYNIQQNGQAVAWGSVQNGNVIVQH</sequence>
<accession>A0A5M3MGX0</accession>
<evidence type="ECO:0000313" key="3">
    <source>
        <dbReference type="Proteomes" id="UP000053558"/>
    </source>
</evidence>
<dbReference type="OrthoDB" id="2862635at2759"/>
<dbReference type="SUPFAM" id="SSF49899">
    <property type="entry name" value="Concanavalin A-like lectins/glucanases"/>
    <property type="match status" value="1"/>
</dbReference>
<organism evidence="2 3">
    <name type="scientific">Coniophora puteana (strain RWD-64-598)</name>
    <name type="common">Brown rot fungus</name>
    <dbReference type="NCBI Taxonomy" id="741705"/>
    <lineage>
        <taxon>Eukaryota</taxon>
        <taxon>Fungi</taxon>
        <taxon>Dikarya</taxon>
        <taxon>Basidiomycota</taxon>
        <taxon>Agaricomycotina</taxon>
        <taxon>Agaricomycetes</taxon>
        <taxon>Agaricomycetidae</taxon>
        <taxon>Boletales</taxon>
        <taxon>Coniophorineae</taxon>
        <taxon>Coniophoraceae</taxon>
        <taxon>Coniophora</taxon>
    </lineage>
</organism>
<dbReference type="GeneID" id="19206344"/>
<evidence type="ECO:0000256" key="1">
    <source>
        <dbReference type="PIRSR" id="PIRSR600250-50"/>
    </source>
</evidence>
<dbReference type="EMBL" id="JH711583">
    <property type="protein sequence ID" value="EIW77861.1"/>
    <property type="molecule type" value="Genomic_DNA"/>
</dbReference>
<dbReference type="OMA" id="NWCGAAN"/>
<dbReference type="AlphaFoldDB" id="A0A5M3MGX0"/>
<feature type="non-terminal residue" evidence="2">
    <location>
        <position position="1"/>
    </location>
</feature>
<dbReference type="PANTHER" id="PTHR37536:SF1">
    <property type="entry name" value="ASPERGILLOPEPSIN, PUTAITVE (AFU_ORTHOLOGUE AFUA_7G01200)"/>
    <property type="match status" value="1"/>
</dbReference>
<dbReference type="GO" id="GO:0030246">
    <property type="term" value="F:carbohydrate binding"/>
    <property type="evidence" value="ECO:0007669"/>
    <property type="project" value="UniProtKB-KW"/>
</dbReference>
<dbReference type="KEGG" id="cput:CONPUDRAFT_16986"/>
<name>A0A5M3MGX0_CONPW</name>
<keyword evidence="2" id="KW-0430">Lectin</keyword>
<dbReference type="PRINTS" id="PR00977">
    <property type="entry name" value="SCYTLDPTASE"/>
</dbReference>